<dbReference type="Pfam" id="PF03468">
    <property type="entry name" value="XS"/>
    <property type="match status" value="1"/>
</dbReference>
<feature type="coiled-coil region" evidence="4">
    <location>
        <begin position="537"/>
        <end position="564"/>
    </location>
</feature>
<gene>
    <name evidence="8" type="ORF">F511_13377</name>
</gene>
<feature type="compositionally biased region" description="Polar residues" evidence="5">
    <location>
        <begin position="26"/>
        <end position="47"/>
    </location>
</feature>
<dbReference type="EMBL" id="KV007008">
    <property type="protein sequence ID" value="KZV31938.1"/>
    <property type="molecule type" value="Genomic_DNA"/>
</dbReference>
<feature type="domain" description="XS" evidence="6">
    <location>
        <begin position="311"/>
        <end position="425"/>
    </location>
</feature>
<evidence type="ECO:0000259" key="7">
    <source>
        <dbReference type="Pfam" id="PF03470"/>
    </source>
</evidence>
<evidence type="ECO:0000256" key="4">
    <source>
        <dbReference type="SAM" id="Coils"/>
    </source>
</evidence>
<dbReference type="GO" id="GO:0031047">
    <property type="term" value="P:regulatory ncRNA-mediated gene silencing"/>
    <property type="evidence" value="ECO:0007669"/>
    <property type="project" value="UniProtKB-KW"/>
</dbReference>
<evidence type="ECO:0000256" key="3">
    <source>
        <dbReference type="ARBA" id="ARBA00024022"/>
    </source>
</evidence>
<dbReference type="InterPro" id="IPR044287">
    <property type="entry name" value="SGS3"/>
</dbReference>
<evidence type="ECO:0000256" key="5">
    <source>
        <dbReference type="SAM" id="MobiDB-lite"/>
    </source>
</evidence>
<dbReference type="Gene3D" id="3.30.70.2890">
    <property type="entry name" value="XS domain"/>
    <property type="match status" value="1"/>
</dbReference>
<proteinExistence type="inferred from homology"/>
<accession>A0A2Z7BIH9</accession>
<dbReference type="GO" id="GO:0051607">
    <property type="term" value="P:defense response to virus"/>
    <property type="evidence" value="ECO:0007669"/>
    <property type="project" value="InterPro"/>
</dbReference>
<dbReference type="Proteomes" id="UP000250235">
    <property type="component" value="Unassembled WGS sequence"/>
</dbReference>
<keyword evidence="2" id="KW-0943">RNA-mediated gene silencing</keyword>
<feature type="domain" description="Zinc finger-XS" evidence="7">
    <location>
        <begin position="241"/>
        <end position="279"/>
    </location>
</feature>
<dbReference type="InterPro" id="IPR005381">
    <property type="entry name" value="Znf-XS_domain"/>
</dbReference>
<dbReference type="AlphaFoldDB" id="A0A2Z7BIH9"/>
<feature type="compositionally biased region" description="Polar residues" evidence="5">
    <location>
        <begin position="159"/>
        <end position="173"/>
    </location>
</feature>
<protein>
    <submittedName>
        <fullName evidence="8">Protein SUPPRESSOR OF protein 3</fullName>
    </submittedName>
</protein>
<dbReference type="OrthoDB" id="1936239at2759"/>
<keyword evidence="1 4" id="KW-0175">Coiled coil</keyword>
<evidence type="ECO:0000313" key="8">
    <source>
        <dbReference type="EMBL" id="KZV31938.1"/>
    </source>
</evidence>
<organism evidence="8 9">
    <name type="scientific">Dorcoceras hygrometricum</name>
    <dbReference type="NCBI Taxonomy" id="472368"/>
    <lineage>
        <taxon>Eukaryota</taxon>
        <taxon>Viridiplantae</taxon>
        <taxon>Streptophyta</taxon>
        <taxon>Embryophyta</taxon>
        <taxon>Tracheophyta</taxon>
        <taxon>Spermatophyta</taxon>
        <taxon>Magnoliopsida</taxon>
        <taxon>eudicotyledons</taxon>
        <taxon>Gunneridae</taxon>
        <taxon>Pentapetalae</taxon>
        <taxon>asterids</taxon>
        <taxon>lamiids</taxon>
        <taxon>Lamiales</taxon>
        <taxon>Gesneriaceae</taxon>
        <taxon>Didymocarpoideae</taxon>
        <taxon>Trichosporeae</taxon>
        <taxon>Loxocarpinae</taxon>
        <taxon>Dorcoceras</taxon>
    </lineage>
</organism>
<dbReference type="InterPro" id="IPR038588">
    <property type="entry name" value="XS_domain_sf"/>
</dbReference>
<dbReference type="CDD" id="cd12266">
    <property type="entry name" value="RRM_like_XS"/>
    <property type="match status" value="1"/>
</dbReference>
<feature type="compositionally biased region" description="Polar residues" evidence="5">
    <location>
        <begin position="8"/>
        <end position="17"/>
    </location>
</feature>
<evidence type="ECO:0000259" key="6">
    <source>
        <dbReference type="Pfam" id="PF03468"/>
    </source>
</evidence>
<evidence type="ECO:0000256" key="1">
    <source>
        <dbReference type="ARBA" id="ARBA00023054"/>
    </source>
</evidence>
<name>A0A2Z7BIH9_9LAMI</name>
<feature type="compositionally biased region" description="Acidic residues" evidence="5">
    <location>
        <begin position="177"/>
        <end position="201"/>
    </location>
</feature>
<evidence type="ECO:0000313" key="9">
    <source>
        <dbReference type="Proteomes" id="UP000250235"/>
    </source>
</evidence>
<reference evidence="8 9" key="1">
    <citation type="journal article" date="2015" name="Proc. Natl. Acad. Sci. U.S.A.">
        <title>The resurrection genome of Boea hygrometrica: A blueprint for survival of dehydration.</title>
        <authorList>
            <person name="Xiao L."/>
            <person name="Yang G."/>
            <person name="Zhang L."/>
            <person name="Yang X."/>
            <person name="Zhao S."/>
            <person name="Ji Z."/>
            <person name="Zhou Q."/>
            <person name="Hu M."/>
            <person name="Wang Y."/>
            <person name="Chen M."/>
            <person name="Xu Y."/>
            <person name="Jin H."/>
            <person name="Xiao X."/>
            <person name="Hu G."/>
            <person name="Bao F."/>
            <person name="Hu Y."/>
            <person name="Wan P."/>
            <person name="Li L."/>
            <person name="Deng X."/>
            <person name="Kuang T."/>
            <person name="Xiang C."/>
            <person name="Zhu J.K."/>
            <person name="Oliver M.J."/>
            <person name="He Y."/>
        </authorList>
    </citation>
    <scope>NUCLEOTIDE SEQUENCE [LARGE SCALE GENOMIC DNA]</scope>
    <source>
        <strain evidence="9">cv. XS01</strain>
    </source>
</reference>
<feature type="compositionally biased region" description="Polar residues" evidence="5">
    <location>
        <begin position="68"/>
        <end position="91"/>
    </location>
</feature>
<feature type="region of interest" description="Disordered" evidence="5">
    <location>
        <begin position="152"/>
        <end position="208"/>
    </location>
</feature>
<comment type="similarity">
    <text evidence="3">Belongs to the SGS3 family.</text>
</comment>
<dbReference type="Pfam" id="PF03470">
    <property type="entry name" value="zf-XS"/>
    <property type="match status" value="1"/>
</dbReference>
<evidence type="ECO:0000256" key="2">
    <source>
        <dbReference type="ARBA" id="ARBA00023158"/>
    </source>
</evidence>
<dbReference type="PANTHER" id="PTHR46602">
    <property type="entry name" value="PROTEIN SUPPRESSOR OF GENE SILENCING 3"/>
    <property type="match status" value="1"/>
</dbReference>
<keyword evidence="9" id="KW-1185">Reference proteome</keyword>
<feature type="region of interest" description="Disordered" evidence="5">
    <location>
        <begin position="1"/>
        <end position="136"/>
    </location>
</feature>
<dbReference type="PANTHER" id="PTHR46602:SF1">
    <property type="entry name" value="PROTEIN SUPPRESSOR OF GENE SILENCING 3"/>
    <property type="match status" value="1"/>
</dbReference>
<dbReference type="InterPro" id="IPR005380">
    <property type="entry name" value="XS_domain"/>
</dbReference>
<sequence length="632" mass="73106">MDSRKLGGNTSRDSASDPSFKGKGTLNVSGPSFDQLNSGISNMSLDSAQDDGWEVPGKKSKNKGGGNASRQRGPHSNSEAWNPQDTMQKQGMINHGGAWRGSGWPIQSSDSRKPAGRGYAKPQSAYQNPDVVIPPPLKDGWRWSDIVFSSQSSEDSLSKQHQPTYSADDQISKVNEVDDSGESDEDIDDTDDELLDDDFESDGSQKSHETRKKNRWFRELFECLDGLSVEQINDLERQWHCPACKGGPGAIDWYQGLQPLIAHARTVRSKKVKLHRELAELLEEEIQRRGTSAVAAGEVFGKWKGLGERADKLIVWPPMVVIMNTRLEKDDNDKWLGMGNQELLDYFGSYSALKARHSYGPQGHRGMSLLIFESSAVGFMEAERLAKHFEDNNKDRLAWEKNRVPFYPGGKRQLYGYMAEEQDLDNFNQHSRGKTRLKYEMRSYQEMVVNQMRQMSEDNQQLIFFKNKVAKEQLNKKVLVESYSMLSEKLRQTMEENRVVKLRTKKHHEQNKEEMDYQESFFREQMQKFYDDRDAKEEKFERVMQDQREKVAKSEENAYSAEERQHRAEEVAKFIKLQDKDMEDFVKEREKLMEAHRERRAVLMRKHRAEMTALEEEFDSEFNRLIEKYTPN</sequence>